<dbReference type="PANTHER" id="PTHR45691:SF6">
    <property type="entry name" value="PROTEIN DIAPHANOUS"/>
    <property type="match status" value="1"/>
</dbReference>
<protein>
    <submittedName>
        <fullName evidence="2">Uncharacterized protein</fullName>
    </submittedName>
</protein>
<keyword evidence="3" id="KW-1185">Reference proteome</keyword>
<dbReference type="PANTHER" id="PTHR45691">
    <property type="entry name" value="PROTEIN DIAPHANOUS"/>
    <property type="match status" value="1"/>
</dbReference>
<name>A0AAD2HI84_9AGAR</name>
<feature type="compositionally biased region" description="Acidic residues" evidence="1">
    <location>
        <begin position="455"/>
        <end position="468"/>
    </location>
</feature>
<feature type="region of interest" description="Disordered" evidence="1">
    <location>
        <begin position="624"/>
        <end position="656"/>
    </location>
</feature>
<dbReference type="GO" id="GO:0030041">
    <property type="term" value="P:actin filament polymerization"/>
    <property type="evidence" value="ECO:0007669"/>
    <property type="project" value="TreeGrafter"/>
</dbReference>
<feature type="compositionally biased region" description="Pro residues" evidence="1">
    <location>
        <begin position="275"/>
        <end position="293"/>
    </location>
</feature>
<comment type="caution">
    <text evidence="2">The sequence shown here is derived from an EMBL/GenBank/DDBJ whole genome shotgun (WGS) entry which is preliminary data.</text>
</comment>
<dbReference type="EMBL" id="CAVNYO010000405">
    <property type="protein sequence ID" value="CAK5276262.1"/>
    <property type="molecule type" value="Genomic_DNA"/>
</dbReference>
<feature type="region of interest" description="Disordered" evidence="1">
    <location>
        <begin position="269"/>
        <end position="394"/>
    </location>
</feature>
<evidence type="ECO:0000313" key="3">
    <source>
        <dbReference type="Proteomes" id="UP001295794"/>
    </source>
</evidence>
<feature type="region of interest" description="Disordered" evidence="1">
    <location>
        <begin position="429"/>
        <end position="468"/>
    </location>
</feature>
<proteinExistence type="predicted"/>
<dbReference type="InterPro" id="IPR051412">
    <property type="entry name" value="Formin_Homology_Diaphanous_sf"/>
</dbReference>
<feature type="compositionally biased region" description="Pro residues" evidence="1">
    <location>
        <begin position="305"/>
        <end position="321"/>
    </location>
</feature>
<evidence type="ECO:0000256" key="1">
    <source>
        <dbReference type="SAM" id="MobiDB-lite"/>
    </source>
</evidence>
<dbReference type="AlphaFoldDB" id="A0AAD2HI84"/>
<dbReference type="Proteomes" id="UP001295794">
    <property type="component" value="Unassembled WGS sequence"/>
</dbReference>
<reference evidence="2" key="1">
    <citation type="submission" date="2023-11" db="EMBL/GenBank/DDBJ databases">
        <authorList>
            <person name="De Vega J J."/>
            <person name="De Vega J J."/>
        </authorList>
    </citation>
    <scope>NUCLEOTIDE SEQUENCE</scope>
</reference>
<feature type="compositionally biased region" description="Low complexity" evidence="1">
    <location>
        <begin position="383"/>
        <end position="392"/>
    </location>
</feature>
<gene>
    <name evidence="2" type="ORF">MYCIT1_LOCUS24377</name>
</gene>
<dbReference type="GO" id="GO:0005884">
    <property type="term" value="C:actin filament"/>
    <property type="evidence" value="ECO:0007669"/>
    <property type="project" value="TreeGrafter"/>
</dbReference>
<sequence length="779" mass="83737">MADLMTDSPLGSRTPSPFSALSVLDAESVSVAGASSVSEARLPVVAPTASTTASSGFYRSDATFNPTVTPFTSTANADLTSRVARMAYRSVPPSASAAGGKMVTLFDAAIPKAPIPPYDGTVIHPPFKALPGGFAVPDGLMSYTIMHDHPTWYLDVEDYVTLDAPEGTMMGQRMDGPMMRVRYPRDLEPPRPKRQKELLLRCTFCPRTYAGVNAKSMWTRHVREKHRVVLSKAWVDSATSIKRTPAAKNITPAPHPAADEAPVIKPVKPPVAKAVPPPPPLVLTIPAPPPRGKPGPKPKVKTGPKPAPKPVSKPAVKPGPKPASKTVKPLASPAKPKKDKERPTGQKIIIPARRAVAPPEPPVTPKVVYVASTTSPRDVPSSPTLRPTAVVAPVPPEPPELWVKSLSPPPPEGILPPRLRARQSLVISAEIREESSPSTQDGMDVDPTESFIAQSDDDMDMDLEDDEDEVEAIVQDTSADEDEVENEDDDPFSLSSLFSLSSRPHVISLAADDVTEDIEFLDLEAAPASDSEPSPLGLLKISSMNYLIDRALVVSPPPSPILPFERDFTPELGSRELHTRALEAPATVLQPMDSDDLIGLKVQNMDPALKARLWSHLGEQLGIQPSDVAGPGKRDEPARPPPTSPPSLVDHSMSVPPAHLDPDIAALITGFRQRTMTGFEMDLAAQAQAILGQVADQVVIPLQAMLTAQLKDAVLGSGMGGLMAHALAVQEEEGEVEFEWRRRVLEREMHVLGYELLEEQDEDEEMPLAPMNELSAVAG</sequence>
<evidence type="ECO:0000313" key="2">
    <source>
        <dbReference type="EMBL" id="CAK5276262.1"/>
    </source>
</evidence>
<accession>A0AAD2HI84</accession>
<organism evidence="2 3">
    <name type="scientific">Mycena citricolor</name>
    <dbReference type="NCBI Taxonomy" id="2018698"/>
    <lineage>
        <taxon>Eukaryota</taxon>
        <taxon>Fungi</taxon>
        <taxon>Dikarya</taxon>
        <taxon>Basidiomycota</taxon>
        <taxon>Agaricomycotina</taxon>
        <taxon>Agaricomycetes</taxon>
        <taxon>Agaricomycetidae</taxon>
        <taxon>Agaricales</taxon>
        <taxon>Marasmiineae</taxon>
        <taxon>Mycenaceae</taxon>
        <taxon>Mycena</taxon>
    </lineage>
</organism>